<name>A0AAN8V6I7_9MAGN</name>
<evidence type="ECO:0000313" key="3">
    <source>
        <dbReference type="Proteomes" id="UP001370490"/>
    </source>
</evidence>
<keyword evidence="1" id="KW-0482">Metalloprotease</keyword>
<comment type="caution">
    <text evidence="2">The sequence shown here is derived from an EMBL/GenBank/DDBJ whole genome shotgun (WGS) entry which is preliminary data.</text>
</comment>
<dbReference type="Pfam" id="PF09768">
    <property type="entry name" value="Peptidase_M76"/>
    <property type="match status" value="1"/>
</dbReference>
<sequence>MEHLAKPGCAIGDNFIKAIYCDQKISGGHVRSEGIMACSNHMNLQDDINQSKILPIITLC</sequence>
<reference evidence="2 3" key="1">
    <citation type="submission" date="2023-12" db="EMBL/GenBank/DDBJ databases">
        <title>A high-quality genome assembly for Dillenia turbinata (Dilleniales).</title>
        <authorList>
            <person name="Chanderbali A."/>
        </authorList>
    </citation>
    <scope>NUCLEOTIDE SEQUENCE [LARGE SCALE GENOMIC DNA]</scope>
    <source>
        <strain evidence="2">LSX21</strain>
        <tissue evidence="2">Leaf</tissue>
    </source>
</reference>
<evidence type="ECO:0000313" key="2">
    <source>
        <dbReference type="EMBL" id="KAK6928450.1"/>
    </source>
</evidence>
<gene>
    <name evidence="2" type="ORF">RJ641_007041</name>
</gene>
<organism evidence="2 3">
    <name type="scientific">Dillenia turbinata</name>
    <dbReference type="NCBI Taxonomy" id="194707"/>
    <lineage>
        <taxon>Eukaryota</taxon>
        <taxon>Viridiplantae</taxon>
        <taxon>Streptophyta</taxon>
        <taxon>Embryophyta</taxon>
        <taxon>Tracheophyta</taxon>
        <taxon>Spermatophyta</taxon>
        <taxon>Magnoliopsida</taxon>
        <taxon>eudicotyledons</taxon>
        <taxon>Gunneridae</taxon>
        <taxon>Pentapetalae</taxon>
        <taxon>Dilleniales</taxon>
        <taxon>Dilleniaceae</taxon>
        <taxon>Dillenia</taxon>
    </lineage>
</organism>
<dbReference type="GO" id="GO:0046872">
    <property type="term" value="F:metal ion binding"/>
    <property type="evidence" value="ECO:0007669"/>
    <property type="project" value="UniProtKB-KW"/>
</dbReference>
<evidence type="ECO:0000256" key="1">
    <source>
        <dbReference type="RuleBase" id="RU364057"/>
    </source>
</evidence>
<keyword evidence="1" id="KW-0378">Hydrolase</keyword>
<proteinExistence type="inferred from homology"/>
<protein>
    <recommendedName>
        <fullName evidence="1">Mitochondrial inner membrane protease ATP23</fullName>
        <ecNumber evidence="1">3.4.24.-</ecNumber>
    </recommendedName>
</protein>
<dbReference type="EC" id="3.4.24.-" evidence="1"/>
<dbReference type="Proteomes" id="UP001370490">
    <property type="component" value="Unassembled WGS sequence"/>
</dbReference>
<accession>A0AAN8V6I7</accession>
<comment type="similarity">
    <text evidence="1">Belongs to the peptidase M76 family.</text>
</comment>
<keyword evidence="3" id="KW-1185">Reference proteome</keyword>
<dbReference type="EMBL" id="JBAMMX010000014">
    <property type="protein sequence ID" value="KAK6928450.1"/>
    <property type="molecule type" value="Genomic_DNA"/>
</dbReference>
<keyword evidence="1" id="KW-0645">Protease</keyword>
<dbReference type="InterPro" id="IPR019165">
    <property type="entry name" value="Peptidase_M76_ATP23"/>
</dbReference>
<dbReference type="AlphaFoldDB" id="A0AAN8V6I7"/>
<dbReference type="GO" id="GO:0006508">
    <property type="term" value="P:proteolysis"/>
    <property type="evidence" value="ECO:0007669"/>
    <property type="project" value="UniProtKB-KW"/>
</dbReference>
<keyword evidence="1" id="KW-0479">Metal-binding</keyword>
<dbReference type="GO" id="GO:0004222">
    <property type="term" value="F:metalloendopeptidase activity"/>
    <property type="evidence" value="ECO:0007669"/>
    <property type="project" value="InterPro"/>
</dbReference>